<reference evidence="2 3" key="1">
    <citation type="submission" date="2019-01" db="EMBL/GenBank/DDBJ databases">
        <title>Draft genome sequence of Psathyrella aberdarensis IHI B618.</title>
        <authorList>
            <person name="Buettner E."/>
            <person name="Kellner H."/>
        </authorList>
    </citation>
    <scope>NUCLEOTIDE SEQUENCE [LARGE SCALE GENOMIC DNA]</scope>
    <source>
        <strain evidence="2 3">IHI B618</strain>
    </source>
</reference>
<dbReference type="Proteomes" id="UP000290288">
    <property type="component" value="Unassembled WGS sequence"/>
</dbReference>
<evidence type="ECO:0000256" key="1">
    <source>
        <dbReference type="SAM" id="MobiDB-lite"/>
    </source>
</evidence>
<evidence type="ECO:0000313" key="3">
    <source>
        <dbReference type="Proteomes" id="UP000290288"/>
    </source>
</evidence>
<dbReference type="AlphaFoldDB" id="A0A4V1Q2Q2"/>
<feature type="compositionally biased region" description="Basic and acidic residues" evidence="1">
    <location>
        <begin position="156"/>
        <end position="165"/>
    </location>
</feature>
<feature type="compositionally biased region" description="Acidic residues" evidence="1">
    <location>
        <begin position="104"/>
        <end position="114"/>
    </location>
</feature>
<feature type="region of interest" description="Disordered" evidence="1">
    <location>
        <begin position="149"/>
        <end position="170"/>
    </location>
</feature>
<comment type="caution">
    <text evidence="2">The sequence shown here is derived from an EMBL/GenBank/DDBJ whole genome shotgun (WGS) entry which is preliminary data.</text>
</comment>
<name>A0A4V1Q2Q2_9AGAR</name>
<feature type="compositionally biased region" description="Basic and acidic residues" evidence="1">
    <location>
        <begin position="82"/>
        <end position="95"/>
    </location>
</feature>
<proteinExistence type="predicted"/>
<accession>A0A4V1Q2Q2</accession>
<protein>
    <submittedName>
        <fullName evidence="2">Uncharacterized protein</fullName>
    </submittedName>
</protein>
<dbReference type="EMBL" id="SDEE01000499">
    <property type="protein sequence ID" value="RXW15878.1"/>
    <property type="molecule type" value="Genomic_DNA"/>
</dbReference>
<organism evidence="2 3">
    <name type="scientific">Candolleomyces aberdarensis</name>
    <dbReference type="NCBI Taxonomy" id="2316362"/>
    <lineage>
        <taxon>Eukaryota</taxon>
        <taxon>Fungi</taxon>
        <taxon>Dikarya</taxon>
        <taxon>Basidiomycota</taxon>
        <taxon>Agaricomycotina</taxon>
        <taxon>Agaricomycetes</taxon>
        <taxon>Agaricomycetidae</taxon>
        <taxon>Agaricales</taxon>
        <taxon>Agaricineae</taxon>
        <taxon>Psathyrellaceae</taxon>
        <taxon>Candolleomyces</taxon>
    </lineage>
</organism>
<evidence type="ECO:0000313" key="2">
    <source>
        <dbReference type="EMBL" id="RXW15878.1"/>
    </source>
</evidence>
<feature type="region of interest" description="Disordered" evidence="1">
    <location>
        <begin position="82"/>
        <end position="114"/>
    </location>
</feature>
<keyword evidence="3" id="KW-1185">Reference proteome</keyword>
<gene>
    <name evidence="2" type="ORF">EST38_g9968</name>
</gene>
<sequence>MRDYPSPDCFPGTSVSTGIVTITDPEQIKEFDRRMAEIEAKGEHLSVLQTPYGPKVVRNGIVTITDPQEIQEFDEYVAFSEEQRAKEELPEKDSKLFSTSTSESETDSGSESELEIISQNKYTRGGHFNPQSFGANTVMHYGLGGAETSVQSANETPRETPAAKEGRKKNRARTKIVTRNTYDVPHEQPQNFGSNGLMIGTITPVHFCMRLG</sequence>